<name>A0A3M0BZ18_9PROT</name>
<dbReference type="PANTHER" id="PTHR42923">
    <property type="entry name" value="PROTOPORPHYRINOGEN OXIDASE"/>
    <property type="match status" value="1"/>
</dbReference>
<keyword evidence="3" id="KW-1185">Reference proteome</keyword>
<organism evidence="2 3">
    <name type="scientific">Eilatimonas milleporae</name>
    <dbReference type="NCBI Taxonomy" id="911205"/>
    <lineage>
        <taxon>Bacteria</taxon>
        <taxon>Pseudomonadati</taxon>
        <taxon>Pseudomonadota</taxon>
        <taxon>Alphaproteobacteria</taxon>
        <taxon>Kordiimonadales</taxon>
        <taxon>Kordiimonadaceae</taxon>
        <taxon>Eilatimonas</taxon>
    </lineage>
</organism>
<dbReference type="InterPro" id="IPR002937">
    <property type="entry name" value="Amino_oxidase"/>
</dbReference>
<dbReference type="Pfam" id="PF01593">
    <property type="entry name" value="Amino_oxidase"/>
    <property type="match status" value="1"/>
</dbReference>
<evidence type="ECO:0000259" key="1">
    <source>
        <dbReference type="Pfam" id="PF01593"/>
    </source>
</evidence>
<sequence>MTDVSFILLCNICGILRVTHPKYRIAIVGSGIAGLSAAWLLSRHHEVHLFEADTRLGGHSNTVTVMTAAGPLAIDTGFIVFNDRTYPNLVPLFDTLGVTSVKSDMSFSVSSGGGAFEYAGSDIHGLMAQKRNLVRPRFWSMIRDLMRFYREAAEDGRHPSAMQQRLGAYLTEKGYGKAFREDHILPMAAAIWSTGDARIDDFPLAALTRFFDHHGLLNLSDRPQWRTLVGGAKTYVAEMAKPLGRRVHLNHAVRSIARGPGTVRLTTQDGIADDFDHVVIAAHADQALAMLDDPTEDERNLLGAFQYSRNRAVLHSDPALMPRRKAAWASWNALREKDGADAPEKVCVSYWMNRLQPIGRQQDFFVTLNPVHEPDAVHYETQYTHPLFDSRAMMAQRELWSLQGGRRTWFCGAHFGYGFHEDGVQSGLAVAEAIGGVTRPWRVPDENGRVMALAEANTPLRRAAE</sequence>
<dbReference type="SUPFAM" id="SSF51905">
    <property type="entry name" value="FAD/NAD(P)-binding domain"/>
    <property type="match status" value="1"/>
</dbReference>
<dbReference type="InParanoid" id="A0A3M0BZ18"/>
<dbReference type="EMBL" id="REFR01000014">
    <property type="protein sequence ID" value="RMB02728.1"/>
    <property type="molecule type" value="Genomic_DNA"/>
</dbReference>
<proteinExistence type="predicted"/>
<gene>
    <name evidence="2" type="ORF">BXY39_3079</name>
</gene>
<dbReference type="GO" id="GO:0016491">
    <property type="term" value="F:oxidoreductase activity"/>
    <property type="evidence" value="ECO:0007669"/>
    <property type="project" value="InterPro"/>
</dbReference>
<evidence type="ECO:0000313" key="3">
    <source>
        <dbReference type="Proteomes" id="UP000271227"/>
    </source>
</evidence>
<dbReference type="Gene3D" id="1.10.405.20">
    <property type="match status" value="1"/>
</dbReference>
<accession>A0A3M0BZ18</accession>
<dbReference type="InterPro" id="IPR036188">
    <property type="entry name" value="FAD/NAD-bd_sf"/>
</dbReference>
<dbReference type="Gene3D" id="3.30.70.1990">
    <property type="match status" value="1"/>
</dbReference>
<dbReference type="Gene3D" id="3.50.50.60">
    <property type="entry name" value="FAD/NAD(P)-binding domain"/>
    <property type="match status" value="1"/>
</dbReference>
<dbReference type="InterPro" id="IPR050464">
    <property type="entry name" value="Zeta_carotene_desat/Oxidored"/>
</dbReference>
<dbReference type="PANTHER" id="PTHR42923:SF17">
    <property type="entry name" value="AMINE OXIDASE DOMAIN-CONTAINING PROTEIN"/>
    <property type="match status" value="1"/>
</dbReference>
<protein>
    <recommendedName>
        <fullName evidence="1">Amine oxidase domain-containing protein</fullName>
    </recommendedName>
</protein>
<reference evidence="2 3" key="1">
    <citation type="submission" date="2018-10" db="EMBL/GenBank/DDBJ databases">
        <title>Genomic Encyclopedia of Archaeal and Bacterial Type Strains, Phase II (KMG-II): from individual species to whole genera.</title>
        <authorList>
            <person name="Goeker M."/>
        </authorList>
    </citation>
    <scope>NUCLEOTIDE SEQUENCE [LARGE SCALE GENOMIC DNA]</scope>
    <source>
        <strain evidence="2 3">DSM 25217</strain>
    </source>
</reference>
<dbReference type="Proteomes" id="UP000271227">
    <property type="component" value="Unassembled WGS sequence"/>
</dbReference>
<dbReference type="AlphaFoldDB" id="A0A3M0BZ18"/>
<feature type="domain" description="Amine oxidase" evidence="1">
    <location>
        <begin position="32"/>
        <end position="294"/>
    </location>
</feature>
<comment type="caution">
    <text evidence="2">The sequence shown here is derived from an EMBL/GenBank/DDBJ whole genome shotgun (WGS) entry which is preliminary data.</text>
</comment>
<evidence type="ECO:0000313" key="2">
    <source>
        <dbReference type="EMBL" id="RMB02728.1"/>
    </source>
</evidence>
<dbReference type="FunFam" id="1.10.405.20:FF:000001">
    <property type="entry name" value="Amine oxidase"/>
    <property type="match status" value="1"/>
</dbReference>